<dbReference type="AlphaFoldDB" id="A0A2N7KK05"/>
<gene>
    <name evidence="1" type="ORF">BCT49_22410</name>
</gene>
<name>A0A2N7KK05_9VIBR</name>
<proteinExistence type="predicted"/>
<protein>
    <recommendedName>
        <fullName evidence="3">Lipoprotein</fullName>
    </recommendedName>
</protein>
<dbReference type="Proteomes" id="UP000235406">
    <property type="component" value="Unassembled WGS sequence"/>
</dbReference>
<evidence type="ECO:0008006" key="3">
    <source>
        <dbReference type="Google" id="ProtNLM"/>
    </source>
</evidence>
<reference evidence="2" key="1">
    <citation type="submission" date="2016-07" db="EMBL/GenBank/DDBJ databases">
        <title>Nontailed viruses are major unrecognized killers of bacteria in the ocean.</title>
        <authorList>
            <person name="Kauffman K."/>
            <person name="Hussain F."/>
            <person name="Yang J."/>
            <person name="Arevalo P."/>
            <person name="Brown J."/>
            <person name="Cutler M."/>
            <person name="Kelly L."/>
            <person name="Polz M.F."/>
        </authorList>
    </citation>
    <scope>NUCLEOTIDE SEQUENCE [LARGE SCALE GENOMIC DNA]</scope>
    <source>
        <strain evidence="2">10N.261.46.F8</strain>
    </source>
</reference>
<comment type="caution">
    <text evidence="1">The sequence shown here is derived from an EMBL/GenBank/DDBJ whole genome shotgun (WGS) entry which is preliminary data.</text>
</comment>
<dbReference type="OrthoDB" id="5889116at2"/>
<organism evidence="1 2">
    <name type="scientific">Vibrio lentus</name>
    <dbReference type="NCBI Taxonomy" id="136468"/>
    <lineage>
        <taxon>Bacteria</taxon>
        <taxon>Pseudomonadati</taxon>
        <taxon>Pseudomonadota</taxon>
        <taxon>Gammaproteobacteria</taxon>
        <taxon>Vibrionales</taxon>
        <taxon>Vibrionaceae</taxon>
        <taxon>Vibrio</taxon>
    </lineage>
</organism>
<evidence type="ECO:0000313" key="1">
    <source>
        <dbReference type="EMBL" id="PMM76447.1"/>
    </source>
</evidence>
<dbReference type="PROSITE" id="PS51257">
    <property type="entry name" value="PROKAR_LIPOPROTEIN"/>
    <property type="match status" value="1"/>
</dbReference>
<accession>A0A2N7KK05</accession>
<evidence type="ECO:0000313" key="2">
    <source>
        <dbReference type="Proteomes" id="UP000235406"/>
    </source>
</evidence>
<sequence>MTKLKHRLNQSVRYAVTMALFIGATGCTEQEESPEAVADIEVSISTNSHWGSLVFDLQAITDNTFITDVVINRGNCRIPAGTASELSRNVSLKFGETYTGYSNNCTVDNVKEIEVTSTAGTFVYTF</sequence>
<dbReference type="EMBL" id="MCZK01000026">
    <property type="protein sequence ID" value="PMM76447.1"/>
    <property type="molecule type" value="Genomic_DNA"/>
</dbReference>